<dbReference type="AlphaFoldDB" id="A0A3M7P2K2"/>
<protein>
    <submittedName>
        <fullName evidence="1">Uncharacterized protein</fullName>
    </submittedName>
</protein>
<proteinExistence type="predicted"/>
<gene>
    <name evidence="1" type="ORF">BpHYR1_012225</name>
</gene>
<accession>A0A3M7P2K2</accession>
<dbReference type="Proteomes" id="UP000276133">
    <property type="component" value="Unassembled WGS sequence"/>
</dbReference>
<sequence length="64" mass="7258">MSSCDKYTNYRTVCGKIKSLFTVIETTILENSALTNLETTTKQNSPSKFGLNVHEALQNIQLRY</sequence>
<evidence type="ECO:0000313" key="2">
    <source>
        <dbReference type="Proteomes" id="UP000276133"/>
    </source>
</evidence>
<comment type="caution">
    <text evidence="1">The sequence shown here is derived from an EMBL/GenBank/DDBJ whole genome shotgun (WGS) entry which is preliminary data.</text>
</comment>
<evidence type="ECO:0000313" key="1">
    <source>
        <dbReference type="EMBL" id="RMZ93050.1"/>
    </source>
</evidence>
<name>A0A3M7P2K2_BRAPC</name>
<keyword evidence="2" id="KW-1185">Reference proteome</keyword>
<organism evidence="1 2">
    <name type="scientific">Brachionus plicatilis</name>
    <name type="common">Marine rotifer</name>
    <name type="synonym">Brachionus muelleri</name>
    <dbReference type="NCBI Taxonomy" id="10195"/>
    <lineage>
        <taxon>Eukaryota</taxon>
        <taxon>Metazoa</taxon>
        <taxon>Spiralia</taxon>
        <taxon>Gnathifera</taxon>
        <taxon>Rotifera</taxon>
        <taxon>Eurotatoria</taxon>
        <taxon>Monogononta</taxon>
        <taxon>Pseudotrocha</taxon>
        <taxon>Ploima</taxon>
        <taxon>Brachionidae</taxon>
        <taxon>Brachionus</taxon>
    </lineage>
</organism>
<reference evidence="1 2" key="1">
    <citation type="journal article" date="2018" name="Sci. Rep.">
        <title>Genomic signatures of local adaptation to the degree of environmental predictability in rotifers.</title>
        <authorList>
            <person name="Franch-Gras L."/>
            <person name="Hahn C."/>
            <person name="Garcia-Roger E.M."/>
            <person name="Carmona M.J."/>
            <person name="Serra M."/>
            <person name="Gomez A."/>
        </authorList>
    </citation>
    <scope>NUCLEOTIDE SEQUENCE [LARGE SCALE GENOMIC DNA]</scope>
    <source>
        <strain evidence="1">HYR1</strain>
    </source>
</reference>
<dbReference type="EMBL" id="REGN01014112">
    <property type="protein sequence ID" value="RMZ93050.1"/>
    <property type="molecule type" value="Genomic_DNA"/>
</dbReference>